<evidence type="ECO:0000256" key="2">
    <source>
        <dbReference type="SAM" id="Phobius"/>
    </source>
</evidence>
<keyword evidence="2" id="KW-0472">Membrane</keyword>
<feature type="compositionally biased region" description="Polar residues" evidence="1">
    <location>
        <begin position="813"/>
        <end position="825"/>
    </location>
</feature>
<comment type="caution">
    <text evidence="3">The sequence shown here is derived from an EMBL/GenBank/DDBJ whole genome shotgun (WGS) entry which is preliminary data.</text>
</comment>
<feature type="compositionally biased region" description="Basic and acidic residues" evidence="1">
    <location>
        <begin position="620"/>
        <end position="630"/>
    </location>
</feature>
<keyword evidence="2" id="KW-0812">Transmembrane</keyword>
<protein>
    <submittedName>
        <fullName evidence="3">Uncharacterized protein</fullName>
    </submittedName>
</protein>
<keyword evidence="4" id="KW-1185">Reference proteome</keyword>
<dbReference type="OrthoDB" id="6401892at2759"/>
<proteinExistence type="predicted"/>
<feature type="compositionally biased region" description="Basic and acidic residues" evidence="1">
    <location>
        <begin position="737"/>
        <end position="747"/>
    </location>
</feature>
<evidence type="ECO:0000256" key="1">
    <source>
        <dbReference type="SAM" id="MobiDB-lite"/>
    </source>
</evidence>
<evidence type="ECO:0000313" key="3">
    <source>
        <dbReference type="EMBL" id="KAF0298688.1"/>
    </source>
</evidence>
<dbReference type="Proteomes" id="UP000440578">
    <property type="component" value="Unassembled WGS sequence"/>
</dbReference>
<dbReference type="EMBL" id="VIIS01001416">
    <property type="protein sequence ID" value="KAF0298688.1"/>
    <property type="molecule type" value="Genomic_DNA"/>
</dbReference>
<feature type="compositionally biased region" description="Basic residues" evidence="1">
    <location>
        <begin position="802"/>
        <end position="812"/>
    </location>
</feature>
<keyword evidence="2" id="KW-1133">Transmembrane helix</keyword>
<organism evidence="3 4">
    <name type="scientific">Amphibalanus amphitrite</name>
    <name type="common">Striped barnacle</name>
    <name type="synonym">Balanus amphitrite</name>
    <dbReference type="NCBI Taxonomy" id="1232801"/>
    <lineage>
        <taxon>Eukaryota</taxon>
        <taxon>Metazoa</taxon>
        <taxon>Ecdysozoa</taxon>
        <taxon>Arthropoda</taxon>
        <taxon>Crustacea</taxon>
        <taxon>Multicrustacea</taxon>
        <taxon>Cirripedia</taxon>
        <taxon>Thoracica</taxon>
        <taxon>Thoracicalcarea</taxon>
        <taxon>Balanomorpha</taxon>
        <taxon>Balanoidea</taxon>
        <taxon>Balanidae</taxon>
        <taxon>Amphibalaninae</taxon>
        <taxon>Amphibalanus</taxon>
    </lineage>
</organism>
<evidence type="ECO:0000313" key="4">
    <source>
        <dbReference type="Proteomes" id="UP000440578"/>
    </source>
</evidence>
<sequence>MLKGFWLCLKRFPKPELVVFACVAVLVIAFGKAIDKYVKGKVVEVYAQTNSISRENLEIVLCPMPRVYGLRMTHFGESLPKFFNKLLYDDLITPFMDDLEVELRKEYPHAFTRALKDGILKCLEHEREFKPTDPLPLLISKMANFGRCQVRRPFFMPLYLALEDGTMIKRFLDKYFGTLEEMLLEEYPGLLDQAWVLPYDNMTIEQMLNYVGVNLKRYIDEDLLRKSMQDIAGPTQTLEESLIDTRMAPNCFRHLFRHNENQGYQRSKITYQFRKSCPKEPEKTLIGKSPCLETSDMYITVYITAYNQFTDVPAASVIVPYRVAADENTLVHVSAVKRIHTKHCKDYGEEESQVTCIESCLYEKMTSENKTEGDDTPSEGKMRCRVPWIDRLKRRSSLHAVDLPLCHTKQELKSTIETIRTVFDLTEASNCTKRCPRHCDQLTITPRLAGSAHTPQNGSARTARHPRLEVLISDELLVFGEAQQYDFGKMVAEMLGNLSFLVGVSLVALYDWLIGLALWMFGKLPFIPSMPPLIKSEIYMSEACSCAETEEERRHSLEDTMDESATFLAASFRHHRRGSVLRSFNPHDDTSRRRRAMTINQLPTIALRTSAMDTLARTFPPEEKSEDHVRTSTSSVARSRSVVDDAASSGVVSGEGSGTVGPPKEEVTPVRSRGSVLPSLAPPSEPKQPAAKEPSLESKGEVEAEQTKPVEVPEARPSRSVLKKTSSRRVAPAEDVSAPREPSREHLPSLPAPAGGGLPSIGAPRQAHPRGTVTFDLDEVEGALGTSESEVRPAPESAPAPQRRHRPFRRRTQGSTAPTEGQSPQ</sequence>
<feature type="compositionally biased region" description="Basic and acidic residues" evidence="1">
    <location>
        <begin position="694"/>
        <end position="717"/>
    </location>
</feature>
<gene>
    <name evidence="3" type="ORF">FJT64_003960</name>
</gene>
<name>A0A6A4W9E0_AMPAM</name>
<accession>A0A6A4W9E0</accession>
<reference evidence="3 4" key="1">
    <citation type="submission" date="2019-07" db="EMBL/GenBank/DDBJ databases">
        <title>Draft genome assembly of a fouling barnacle, Amphibalanus amphitrite (Darwin, 1854): The first reference genome for Thecostraca.</title>
        <authorList>
            <person name="Kim W."/>
        </authorList>
    </citation>
    <scope>NUCLEOTIDE SEQUENCE [LARGE SCALE GENOMIC DNA]</scope>
    <source>
        <strain evidence="3">SNU_AA5</strain>
        <tissue evidence="3">Soma without cirri and trophi</tissue>
    </source>
</reference>
<feature type="transmembrane region" description="Helical" evidence="2">
    <location>
        <begin position="498"/>
        <end position="521"/>
    </location>
</feature>
<feature type="compositionally biased region" description="Low complexity" evidence="1">
    <location>
        <begin position="631"/>
        <end position="652"/>
    </location>
</feature>
<dbReference type="AlphaFoldDB" id="A0A6A4W9E0"/>
<feature type="region of interest" description="Disordered" evidence="1">
    <location>
        <begin position="618"/>
        <end position="825"/>
    </location>
</feature>